<keyword evidence="3" id="KW-0309">Germination</keyword>
<dbReference type="RefSeq" id="WP_172968937.1">
    <property type="nucleotide sequence ID" value="NZ_AP021853.1"/>
</dbReference>
<accession>A0A5K7WVU8</accession>
<dbReference type="EMBL" id="AP021853">
    <property type="protein sequence ID" value="BBN97829.1"/>
    <property type="molecule type" value="Genomic_DNA"/>
</dbReference>
<dbReference type="AlphaFoldDB" id="A0A5K7WVU8"/>
<dbReference type="Gene3D" id="6.20.190.10">
    <property type="entry name" value="Nutrient germinant receptor protein C, domain 1"/>
    <property type="match status" value="1"/>
</dbReference>
<dbReference type="GO" id="GO:0009847">
    <property type="term" value="P:spore germination"/>
    <property type="evidence" value="ECO:0007669"/>
    <property type="project" value="InterPro"/>
</dbReference>
<feature type="domain" description="Spore germination protein N-terminal" evidence="9">
    <location>
        <begin position="23"/>
        <end position="199"/>
    </location>
</feature>
<dbReference type="Pfam" id="PF25198">
    <property type="entry name" value="Spore_GerAC_N"/>
    <property type="match status" value="1"/>
</dbReference>
<comment type="similarity">
    <text evidence="2">Belongs to the GerABKC lipoprotein family.</text>
</comment>
<protein>
    <recommendedName>
        <fullName evidence="12">Ger(X)C family spore germination protein</fullName>
    </recommendedName>
</protein>
<organism evidence="10 11">
    <name type="scientific">Sporolactobacillus terrae</name>
    <dbReference type="NCBI Taxonomy" id="269673"/>
    <lineage>
        <taxon>Bacteria</taxon>
        <taxon>Bacillati</taxon>
        <taxon>Bacillota</taxon>
        <taxon>Bacilli</taxon>
        <taxon>Bacillales</taxon>
        <taxon>Sporolactobacillaceae</taxon>
        <taxon>Sporolactobacillus</taxon>
    </lineage>
</organism>
<evidence type="ECO:0000256" key="2">
    <source>
        <dbReference type="ARBA" id="ARBA00007886"/>
    </source>
</evidence>
<keyword evidence="6" id="KW-0564">Palmitate</keyword>
<evidence type="ECO:0000313" key="10">
    <source>
        <dbReference type="EMBL" id="BBN97829.1"/>
    </source>
</evidence>
<dbReference type="Gene3D" id="3.30.300.210">
    <property type="entry name" value="Nutrient germinant receptor protein C, domain 3"/>
    <property type="match status" value="1"/>
</dbReference>
<dbReference type="Pfam" id="PF05504">
    <property type="entry name" value="Spore_GerAC"/>
    <property type="match status" value="1"/>
</dbReference>
<dbReference type="PANTHER" id="PTHR35789:SF1">
    <property type="entry name" value="SPORE GERMINATION PROTEIN B3"/>
    <property type="match status" value="1"/>
</dbReference>
<evidence type="ECO:0000256" key="7">
    <source>
        <dbReference type="ARBA" id="ARBA00023288"/>
    </source>
</evidence>
<evidence type="ECO:0000256" key="6">
    <source>
        <dbReference type="ARBA" id="ARBA00023139"/>
    </source>
</evidence>
<evidence type="ECO:0000259" key="9">
    <source>
        <dbReference type="Pfam" id="PF25198"/>
    </source>
</evidence>
<evidence type="ECO:0000259" key="8">
    <source>
        <dbReference type="Pfam" id="PF05504"/>
    </source>
</evidence>
<evidence type="ECO:0008006" key="12">
    <source>
        <dbReference type="Google" id="ProtNLM"/>
    </source>
</evidence>
<evidence type="ECO:0000256" key="4">
    <source>
        <dbReference type="ARBA" id="ARBA00022729"/>
    </source>
</evidence>
<reference evidence="10 11" key="1">
    <citation type="submission" date="2019-09" db="EMBL/GenBank/DDBJ databases">
        <title>Complete genome sequence of Sporolactobacillus terrae 70-3.</title>
        <authorList>
            <person name="Tanaka N."/>
            <person name="Shiwa Y."/>
            <person name="Fujita N."/>
            <person name="Tanasupawat S."/>
        </authorList>
    </citation>
    <scope>NUCLEOTIDE SEQUENCE [LARGE SCALE GENOMIC DNA]</scope>
    <source>
        <strain evidence="10 11">70-3</strain>
    </source>
</reference>
<evidence type="ECO:0000256" key="5">
    <source>
        <dbReference type="ARBA" id="ARBA00023136"/>
    </source>
</evidence>
<gene>
    <name evidence="10" type="ORF">St703_05340</name>
</gene>
<evidence type="ECO:0000256" key="3">
    <source>
        <dbReference type="ARBA" id="ARBA00022544"/>
    </source>
</evidence>
<dbReference type="InterPro" id="IPR008844">
    <property type="entry name" value="Spore_GerAC-like"/>
</dbReference>
<dbReference type="PANTHER" id="PTHR35789">
    <property type="entry name" value="SPORE GERMINATION PROTEIN B3"/>
    <property type="match status" value="1"/>
</dbReference>
<proteinExistence type="inferred from homology"/>
<keyword evidence="7" id="KW-0449">Lipoprotein</keyword>
<feature type="domain" description="Spore germination GerAC-like C-terminal" evidence="8">
    <location>
        <begin position="216"/>
        <end position="379"/>
    </location>
</feature>
<dbReference type="InterPro" id="IPR057336">
    <property type="entry name" value="GerAC_N"/>
</dbReference>
<keyword evidence="4" id="KW-0732">Signal</keyword>
<dbReference type="InterPro" id="IPR046953">
    <property type="entry name" value="Spore_GerAC-like_C"/>
</dbReference>
<dbReference type="Proteomes" id="UP000326951">
    <property type="component" value="Chromosome"/>
</dbReference>
<evidence type="ECO:0000313" key="11">
    <source>
        <dbReference type="Proteomes" id="UP000326951"/>
    </source>
</evidence>
<dbReference type="GO" id="GO:0016020">
    <property type="term" value="C:membrane"/>
    <property type="evidence" value="ECO:0007669"/>
    <property type="project" value="UniProtKB-SubCell"/>
</dbReference>
<keyword evidence="5" id="KW-0472">Membrane</keyword>
<sequence length="383" mass="43443">MRKALMFLPIIGLVASLLSGCEDRNELEDLALVMGIGIDKTEDQQIQVSLQFFLPQGSGQSGGSQMQSKGTGGANQSFIATESGETISDAVNKIAKRMSRRIYFSHNAVVIIAKKIARRHLNQVIDYCQRTREIRQRTLLFITDESMPKILSYQSVLEKTSSISLMKGEEKHLNLIATIHDVLLMRTRPNQPMAIPMIKIRKDSYDPRRQVTKIVGSELFANQKRVGMMNAERTMGLLMINGEYRDNTFTFKPKGNRGRLSMNIQDIQLRAVPTINHGRWHLSIHLSGKGILQENTTALNPLNARDRRRIEQQTEAYLASLITKGFKQSQCVGSDVYMTYEVFERSYPRECQRAREHWATVYPNIHLSVHPQIQLLHSGASNS</sequence>
<evidence type="ECO:0000256" key="1">
    <source>
        <dbReference type="ARBA" id="ARBA00004635"/>
    </source>
</evidence>
<dbReference type="NCBIfam" id="TIGR02887">
    <property type="entry name" value="spore_ger_x_C"/>
    <property type="match status" value="1"/>
</dbReference>
<name>A0A5K7WVU8_9BACL</name>
<dbReference type="PROSITE" id="PS51257">
    <property type="entry name" value="PROKAR_LIPOPROTEIN"/>
    <property type="match status" value="1"/>
</dbReference>
<comment type="subcellular location">
    <subcellularLocation>
        <location evidence="1">Membrane</location>
        <topology evidence="1">Lipid-anchor</topology>
    </subcellularLocation>
</comment>
<dbReference type="InterPro" id="IPR038501">
    <property type="entry name" value="Spore_GerAC_C_sf"/>
</dbReference>